<dbReference type="Pfam" id="PF11347">
    <property type="entry name" value="CRR42-like"/>
    <property type="match status" value="1"/>
</dbReference>
<dbReference type="InterPro" id="IPR021495">
    <property type="entry name" value="CRR42-like"/>
</dbReference>
<dbReference type="PANTHER" id="PTHR36799">
    <property type="match status" value="1"/>
</dbReference>
<dbReference type="EMBL" id="CADCWO010000056">
    <property type="protein sequence ID" value="CAA9564091.1"/>
    <property type="molecule type" value="Genomic_DNA"/>
</dbReference>
<dbReference type="AlphaFoldDB" id="A0A6J4UZF3"/>
<accession>A0A6J4UZF3</accession>
<protein>
    <recommendedName>
        <fullName evidence="3">DUF3148 domain-containing protein</fullName>
    </recommendedName>
</protein>
<feature type="region of interest" description="Disordered" evidence="1">
    <location>
        <begin position="72"/>
        <end position="104"/>
    </location>
</feature>
<organism evidence="2">
    <name type="scientific">uncultured Synechococcales cyanobacterium</name>
    <dbReference type="NCBI Taxonomy" id="1936017"/>
    <lineage>
        <taxon>Bacteria</taxon>
        <taxon>Bacillati</taxon>
        <taxon>Cyanobacteriota</taxon>
        <taxon>Cyanophyceae</taxon>
        <taxon>Synechococcales</taxon>
        <taxon>environmental samples</taxon>
    </lineage>
</organism>
<proteinExistence type="predicted"/>
<gene>
    <name evidence="2" type="ORF">AVDCRST_MAG81-1053</name>
</gene>
<evidence type="ECO:0000313" key="2">
    <source>
        <dbReference type="EMBL" id="CAA9564091.1"/>
    </source>
</evidence>
<evidence type="ECO:0008006" key="3">
    <source>
        <dbReference type="Google" id="ProtNLM"/>
    </source>
</evidence>
<sequence length="104" mass="11243">MTSEFSVGDRVRVIALPAYVKTAEPMPMLRPPSVIRLGEEGTVLARQPGSWSVRLETGAYLLDGQFLELVTASTTDEEDPEATSTVQAEPQADASEALKLPPQE</sequence>
<dbReference type="NCBIfam" id="NF045913">
    <property type="entry name" value="RegSipA"/>
    <property type="match status" value="1"/>
</dbReference>
<name>A0A6J4UZF3_9CYAN</name>
<dbReference type="PANTHER" id="PTHR36799:SF2">
    <property type="entry name" value="PROTEIN CHLORORESPIRATORY REDUCTION 42, CHLOROPLASTIC"/>
    <property type="match status" value="1"/>
</dbReference>
<evidence type="ECO:0000256" key="1">
    <source>
        <dbReference type="SAM" id="MobiDB-lite"/>
    </source>
</evidence>
<reference evidence="2" key="1">
    <citation type="submission" date="2020-02" db="EMBL/GenBank/DDBJ databases">
        <authorList>
            <person name="Meier V. D."/>
        </authorList>
    </citation>
    <scope>NUCLEOTIDE SEQUENCE</scope>
    <source>
        <strain evidence="2">AVDCRST_MAG81</strain>
    </source>
</reference>